<evidence type="ECO:0000313" key="3">
    <source>
        <dbReference type="EMBL" id="ULT87686.1"/>
    </source>
</evidence>
<accession>A0AAE9CZN0</accession>
<name>A0AAE9CZN0_CAEBR</name>
<keyword evidence="2" id="KW-0732">Signal</keyword>
<dbReference type="KEGG" id="cbr:CBG_12171"/>
<evidence type="ECO:0000313" key="4">
    <source>
        <dbReference type="Proteomes" id="UP000827892"/>
    </source>
</evidence>
<gene>
    <name evidence="3" type="ORF">L3Y34_007091</name>
</gene>
<organism evidence="3 4">
    <name type="scientific">Caenorhabditis briggsae</name>
    <dbReference type="NCBI Taxonomy" id="6238"/>
    <lineage>
        <taxon>Eukaryota</taxon>
        <taxon>Metazoa</taxon>
        <taxon>Ecdysozoa</taxon>
        <taxon>Nematoda</taxon>
        <taxon>Chromadorea</taxon>
        <taxon>Rhabditida</taxon>
        <taxon>Rhabditina</taxon>
        <taxon>Rhabditomorpha</taxon>
        <taxon>Rhabditoidea</taxon>
        <taxon>Rhabditidae</taxon>
        <taxon>Peloderinae</taxon>
        <taxon>Caenorhabditis</taxon>
    </lineage>
</organism>
<evidence type="ECO:0000256" key="2">
    <source>
        <dbReference type="SAM" id="SignalP"/>
    </source>
</evidence>
<proteinExistence type="predicted"/>
<evidence type="ECO:0000256" key="1">
    <source>
        <dbReference type="SAM" id="MobiDB-lite"/>
    </source>
</evidence>
<dbReference type="EMBL" id="CP090895">
    <property type="protein sequence ID" value="ULT87686.1"/>
    <property type="molecule type" value="Genomic_DNA"/>
</dbReference>
<protein>
    <submittedName>
        <fullName evidence="3">Uncharacterized protein</fullName>
    </submittedName>
</protein>
<dbReference type="InterPro" id="IPR005071">
    <property type="entry name" value="Glycoprotein"/>
</dbReference>
<feature type="compositionally biased region" description="Pro residues" evidence="1">
    <location>
        <begin position="370"/>
        <end position="392"/>
    </location>
</feature>
<dbReference type="Pfam" id="PF03409">
    <property type="entry name" value="Glycoprotein"/>
    <property type="match status" value="1"/>
</dbReference>
<dbReference type="AlphaFoldDB" id="A0AAE9CZN0"/>
<sequence length="424" mass="45669">MKLFLLFAFLFSVAHGQKLINLNTLKGGNEVNQLNSYAPCGIYVSAASDNTATLQNIFVVQKDGTKTSLYDIKSKTSNGKMTPLVVIDTATLTTSLNTNVLKGLNGVIYLSLTAQYNNKNFNVYDVSSTFNFNLKPVTVETLTLFLNTYRGTNPLQSSIISQWNQDPSSSSYIYAGIPQDQTESKNTQIFSNPVVSDKFTQYFSNVEKFTLASTVAFYLRTSNGGPSFRVEPGSWNIGESTTSAYSTTGFFMRPQGKMDGTVTTVHIKRDTSYSGTSGANMLGSLENRGKVSVSYNDGASAYDDNTVPNPFFSPWSIPVIGENLKISATSGESGYYYVQYFVLQGGKKGSPTSGPGQIETTTKASGAPTVPNPGAPTVPNPGAPTVPNPGAPTVPGRVETTTKSSDSIKILFPILIFISFTWSV</sequence>
<dbReference type="OMA" id="IISQWKQ"/>
<feature type="region of interest" description="Disordered" evidence="1">
    <location>
        <begin position="348"/>
        <end position="402"/>
    </location>
</feature>
<dbReference type="PANTHER" id="PTHR21733">
    <property type="entry name" value="CUB_2 DOMAIN-CONTAINING PROTEIN-RELATED-RELATED"/>
    <property type="match status" value="1"/>
</dbReference>
<feature type="signal peptide" evidence="2">
    <location>
        <begin position="1"/>
        <end position="16"/>
    </location>
</feature>
<feature type="chain" id="PRO_5042209833" evidence="2">
    <location>
        <begin position="17"/>
        <end position="424"/>
    </location>
</feature>
<dbReference type="PANTHER" id="PTHR21733:SF4">
    <property type="entry name" value="DOWNSTREAM OF DAF-16 (REGULATED BY DAF-16)-RELATED"/>
    <property type="match status" value="1"/>
</dbReference>
<dbReference type="Proteomes" id="UP000827892">
    <property type="component" value="Chromosome V"/>
</dbReference>
<reference evidence="3 4" key="1">
    <citation type="submission" date="2022-02" db="EMBL/GenBank/DDBJ databases">
        <title>Chromosome-level reference genomes for two strains of Caenorhabditis briggsae: an improved platform for comparative genomics.</title>
        <authorList>
            <person name="Stevens L."/>
            <person name="Andersen E.C."/>
        </authorList>
    </citation>
    <scope>NUCLEOTIDE SEQUENCE [LARGE SCALE GENOMIC DNA]</scope>
    <source>
        <strain evidence="3">QX1410_ONT</strain>
        <tissue evidence="3">Whole-organism</tissue>
    </source>
</reference>